<comment type="similarity">
    <text evidence="2">Belongs to the cytochrome P450 family.</text>
</comment>
<feature type="region of interest" description="Disordered" evidence="5">
    <location>
        <begin position="1"/>
        <end position="20"/>
    </location>
</feature>
<protein>
    <submittedName>
        <fullName evidence="6">Uncharacterized protein</fullName>
    </submittedName>
</protein>
<dbReference type="GO" id="GO:0016705">
    <property type="term" value="F:oxidoreductase activity, acting on paired donors, with incorporation or reduction of molecular oxygen"/>
    <property type="evidence" value="ECO:0007669"/>
    <property type="project" value="InterPro"/>
</dbReference>
<name>A0A0D2H631_9EURO</name>
<dbReference type="InterPro" id="IPR036396">
    <property type="entry name" value="Cyt_P450_sf"/>
</dbReference>
<keyword evidence="7" id="KW-1185">Reference proteome</keyword>
<evidence type="ECO:0000256" key="5">
    <source>
        <dbReference type="SAM" id="MobiDB-lite"/>
    </source>
</evidence>
<dbReference type="InterPro" id="IPR001128">
    <property type="entry name" value="Cyt_P450"/>
</dbReference>
<comment type="cofactor">
    <cofactor evidence="1">
        <name>heme</name>
        <dbReference type="ChEBI" id="CHEBI:30413"/>
    </cofactor>
</comment>
<reference evidence="6 7" key="1">
    <citation type="submission" date="2015-01" db="EMBL/GenBank/DDBJ databases">
        <title>The Genome Sequence of Fonsecaea multimorphosa CBS 102226.</title>
        <authorList>
            <consortium name="The Broad Institute Genomics Platform"/>
            <person name="Cuomo C."/>
            <person name="de Hoog S."/>
            <person name="Gorbushina A."/>
            <person name="Stielow B."/>
            <person name="Teixiera M."/>
            <person name="Abouelleil A."/>
            <person name="Chapman S.B."/>
            <person name="Priest M."/>
            <person name="Young S.K."/>
            <person name="Wortman J."/>
            <person name="Nusbaum C."/>
            <person name="Birren B."/>
        </authorList>
    </citation>
    <scope>NUCLEOTIDE SEQUENCE [LARGE SCALE GENOMIC DNA]</scope>
    <source>
        <strain evidence="6 7">CBS 102226</strain>
    </source>
</reference>
<dbReference type="PRINTS" id="PR00465">
    <property type="entry name" value="EP450IV"/>
</dbReference>
<dbReference type="Proteomes" id="UP000053411">
    <property type="component" value="Unassembled WGS sequence"/>
</dbReference>
<evidence type="ECO:0000256" key="2">
    <source>
        <dbReference type="ARBA" id="ARBA00010617"/>
    </source>
</evidence>
<dbReference type="VEuPathDB" id="FungiDB:Z520_06757"/>
<dbReference type="RefSeq" id="XP_016631428.1">
    <property type="nucleotide sequence ID" value="XM_016777257.1"/>
</dbReference>
<feature type="compositionally biased region" description="Polar residues" evidence="5">
    <location>
        <begin position="1"/>
        <end position="11"/>
    </location>
</feature>
<dbReference type="PANTHER" id="PTHR24305:SF172">
    <property type="entry name" value="P450, PUTATIVE (EUROFUNG)-RELATED"/>
    <property type="match status" value="1"/>
</dbReference>
<gene>
    <name evidence="6" type="ORF">Z520_06757</name>
</gene>
<evidence type="ECO:0000256" key="4">
    <source>
        <dbReference type="ARBA" id="ARBA00023004"/>
    </source>
</evidence>
<evidence type="ECO:0000313" key="6">
    <source>
        <dbReference type="EMBL" id="KIX97305.1"/>
    </source>
</evidence>
<accession>A0A0D2H631</accession>
<dbReference type="PANTHER" id="PTHR24305">
    <property type="entry name" value="CYTOCHROME P450"/>
    <property type="match status" value="1"/>
</dbReference>
<dbReference type="InterPro" id="IPR050121">
    <property type="entry name" value="Cytochrome_P450_monoxygenase"/>
</dbReference>
<sequence length="125" mass="13661">MNVESDTTAPAMNNGGVGQYPEEDEEIAAYDKIKHLPYLRACLDESLRLLPPSTFGLSRRTPPEGAPVAGDFFAGNTSVSMSSYVAHRVKTIFPDPEQYKPERWLGQAGKELQPYFIALSAGARG</sequence>
<dbReference type="InterPro" id="IPR002403">
    <property type="entry name" value="Cyt_P450_E_grp-IV"/>
</dbReference>
<evidence type="ECO:0000256" key="1">
    <source>
        <dbReference type="ARBA" id="ARBA00001971"/>
    </source>
</evidence>
<evidence type="ECO:0000256" key="3">
    <source>
        <dbReference type="ARBA" id="ARBA00022723"/>
    </source>
</evidence>
<proteinExistence type="inferred from homology"/>
<dbReference type="STRING" id="1442371.A0A0D2H631"/>
<dbReference type="EMBL" id="KN848074">
    <property type="protein sequence ID" value="KIX97305.1"/>
    <property type="molecule type" value="Genomic_DNA"/>
</dbReference>
<keyword evidence="4" id="KW-0408">Iron</keyword>
<dbReference type="SUPFAM" id="SSF48264">
    <property type="entry name" value="Cytochrome P450"/>
    <property type="match status" value="1"/>
</dbReference>
<dbReference type="AlphaFoldDB" id="A0A0D2H631"/>
<dbReference type="GO" id="GO:0020037">
    <property type="term" value="F:heme binding"/>
    <property type="evidence" value="ECO:0007669"/>
    <property type="project" value="InterPro"/>
</dbReference>
<keyword evidence="3" id="KW-0479">Metal-binding</keyword>
<evidence type="ECO:0000313" key="7">
    <source>
        <dbReference type="Proteomes" id="UP000053411"/>
    </source>
</evidence>
<dbReference type="OrthoDB" id="2789670at2759"/>
<dbReference type="Gene3D" id="1.10.630.10">
    <property type="entry name" value="Cytochrome P450"/>
    <property type="match status" value="1"/>
</dbReference>
<dbReference type="GO" id="GO:0004497">
    <property type="term" value="F:monooxygenase activity"/>
    <property type="evidence" value="ECO:0007669"/>
    <property type="project" value="InterPro"/>
</dbReference>
<dbReference type="GO" id="GO:0005506">
    <property type="term" value="F:iron ion binding"/>
    <property type="evidence" value="ECO:0007669"/>
    <property type="project" value="InterPro"/>
</dbReference>
<dbReference type="Pfam" id="PF00067">
    <property type="entry name" value="p450"/>
    <property type="match status" value="1"/>
</dbReference>
<organism evidence="6 7">
    <name type="scientific">Fonsecaea multimorphosa CBS 102226</name>
    <dbReference type="NCBI Taxonomy" id="1442371"/>
    <lineage>
        <taxon>Eukaryota</taxon>
        <taxon>Fungi</taxon>
        <taxon>Dikarya</taxon>
        <taxon>Ascomycota</taxon>
        <taxon>Pezizomycotina</taxon>
        <taxon>Eurotiomycetes</taxon>
        <taxon>Chaetothyriomycetidae</taxon>
        <taxon>Chaetothyriales</taxon>
        <taxon>Herpotrichiellaceae</taxon>
        <taxon>Fonsecaea</taxon>
    </lineage>
</organism>
<dbReference type="GeneID" id="27712503"/>